<keyword evidence="4 5" id="KW-0472">Membrane</keyword>
<sequence length="274" mass="29489">MHKFVGFIQASHAAPTGAVTIVFTIFAWTLGWRNWELAGVFLAVLIGQLSVGWSNDAFDASLDQRSNRLQKPTIAYALQPSSLWIAAFVALSTSCALSWIVAGWVGGTFHVFALSMAWVYNTVLSRTWWSWLPYALAFGAIPAFLSYGLNNQSPQLWMIAIFAIVGVSAHIANAIPDIESDKAAGLQGFVIIMGLRKATGICWALLGAGTLILAMVTSASSYWIPLLLTGTLLCAVGYSWKSPRRDAMFSAILAVVIIEVVVLLIATTQQSSGG</sequence>
<evidence type="ECO:0000313" key="6">
    <source>
        <dbReference type="EMBL" id="CAB4904853.1"/>
    </source>
</evidence>
<dbReference type="AlphaFoldDB" id="A0A6J7SNM1"/>
<dbReference type="EMBL" id="CAFBMC010000068">
    <property type="protein sequence ID" value="CAB4904853.1"/>
    <property type="molecule type" value="Genomic_DNA"/>
</dbReference>
<gene>
    <name evidence="6" type="ORF">UFOPK3495_01186</name>
    <name evidence="7" type="ORF">UFOPK4237_01679</name>
</gene>
<evidence type="ECO:0000256" key="3">
    <source>
        <dbReference type="ARBA" id="ARBA00022989"/>
    </source>
</evidence>
<feature type="transmembrane region" description="Helical" evidence="5">
    <location>
        <begin position="222"/>
        <end position="240"/>
    </location>
</feature>
<evidence type="ECO:0000256" key="2">
    <source>
        <dbReference type="ARBA" id="ARBA00022692"/>
    </source>
</evidence>
<keyword evidence="2 5" id="KW-0812">Transmembrane</keyword>
<feature type="transmembrane region" description="Helical" evidence="5">
    <location>
        <begin position="37"/>
        <end position="53"/>
    </location>
</feature>
<evidence type="ECO:0000256" key="4">
    <source>
        <dbReference type="ARBA" id="ARBA00023136"/>
    </source>
</evidence>
<feature type="transmembrane region" description="Helical" evidence="5">
    <location>
        <begin position="195"/>
        <end position="216"/>
    </location>
</feature>
<dbReference type="GO" id="GO:0016765">
    <property type="term" value="F:transferase activity, transferring alkyl or aryl (other than methyl) groups"/>
    <property type="evidence" value="ECO:0007669"/>
    <property type="project" value="InterPro"/>
</dbReference>
<dbReference type="Gene3D" id="1.10.357.140">
    <property type="entry name" value="UbiA prenyltransferase"/>
    <property type="match status" value="1"/>
</dbReference>
<proteinExistence type="predicted"/>
<dbReference type="EMBL" id="CAFBPZ010000171">
    <property type="protein sequence ID" value="CAB5043034.1"/>
    <property type="molecule type" value="Genomic_DNA"/>
</dbReference>
<name>A0A6J7SNM1_9ZZZZ</name>
<feature type="transmembrane region" description="Helical" evidence="5">
    <location>
        <begin position="155"/>
        <end position="175"/>
    </location>
</feature>
<comment type="subcellular location">
    <subcellularLocation>
        <location evidence="1">Membrane</location>
        <topology evidence="1">Multi-pass membrane protein</topology>
    </subcellularLocation>
</comment>
<evidence type="ECO:0000256" key="5">
    <source>
        <dbReference type="SAM" id="Phobius"/>
    </source>
</evidence>
<feature type="transmembrane region" description="Helical" evidence="5">
    <location>
        <begin position="12"/>
        <end position="31"/>
    </location>
</feature>
<dbReference type="Pfam" id="PF01040">
    <property type="entry name" value="UbiA"/>
    <property type="match status" value="1"/>
</dbReference>
<protein>
    <submittedName>
        <fullName evidence="7">Unannotated protein</fullName>
    </submittedName>
</protein>
<dbReference type="InterPro" id="IPR000537">
    <property type="entry name" value="UbiA_prenyltransferase"/>
</dbReference>
<reference evidence="7" key="1">
    <citation type="submission" date="2020-05" db="EMBL/GenBank/DDBJ databases">
        <authorList>
            <person name="Chiriac C."/>
            <person name="Salcher M."/>
            <person name="Ghai R."/>
            <person name="Kavagutti S V."/>
        </authorList>
    </citation>
    <scope>NUCLEOTIDE SEQUENCE</scope>
</reference>
<accession>A0A6J7SNM1</accession>
<feature type="transmembrane region" description="Helical" evidence="5">
    <location>
        <begin position="247"/>
        <end position="266"/>
    </location>
</feature>
<organism evidence="7">
    <name type="scientific">freshwater metagenome</name>
    <dbReference type="NCBI Taxonomy" id="449393"/>
    <lineage>
        <taxon>unclassified sequences</taxon>
        <taxon>metagenomes</taxon>
        <taxon>ecological metagenomes</taxon>
    </lineage>
</organism>
<feature type="transmembrane region" description="Helical" evidence="5">
    <location>
        <begin position="131"/>
        <end position="149"/>
    </location>
</feature>
<evidence type="ECO:0000256" key="1">
    <source>
        <dbReference type="ARBA" id="ARBA00004141"/>
    </source>
</evidence>
<dbReference type="InterPro" id="IPR044878">
    <property type="entry name" value="UbiA_sf"/>
</dbReference>
<dbReference type="GO" id="GO:0016020">
    <property type="term" value="C:membrane"/>
    <property type="evidence" value="ECO:0007669"/>
    <property type="project" value="UniProtKB-SubCell"/>
</dbReference>
<evidence type="ECO:0000313" key="7">
    <source>
        <dbReference type="EMBL" id="CAB5043034.1"/>
    </source>
</evidence>
<keyword evidence="3 5" id="KW-1133">Transmembrane helix</keyword>